<dbReference type="Pfam" id="PF01527">
    <property type="entry name" value="HTH_Tnp_1"/>
    <property type="match status" value="1"/>
</dbReference>
<dbReference type="GO" id="GO:0043565">
    <property type="term" value="F:sequence-specific DNA binding"/>
    <property type="evidence" value="ECO:0007669"/>
    <property type="project" value="InterPro"/>
</dbReference>
<dbReference type="OrthoDB" id="2622285at2"/>
<name>A0A3D9RH99_9BACL</name>
<dbReference type="GO" id="GO:0004803">
    <property type="term" value="F:transposase activity"/>
    <property type="evidence" value="ECO:0007669"/>
    <property type="project" value="InterPro"/>
</dbReference>
<dbReference type="InterPro" id="IPR010921">
    <property type="entry name" value="Trp_repressor/repl_initiator"/>
</dbReference>
<dbReference type="RefSeq" id="WP_116190903.1">
    <property type="nucleotide sequence ID" value="NZ_QTTN01000027.1"/>
</dbReference>
<reference evidence="1 2" key="1">
    <citation type="submission" date="2018-08" db="EMBL/GenBank/DDBJ databases">
        <title>Genomic Encyclopedia of Type Strains, Phase III (KMG-III): the genomes of soil and plant-associated and newly described type strains.</title>
        <authorList>
            <person name="Whitman W."/>
        </authorList>
    </citation>
    <scope>NUCLEOTIDE SEQUENCE [LARGE SCALE GENOMIC DNA]</scope>
    <source>
        <strain evidence="1 2">CGMCC 1.10966</strain>
    </source>
</reference>
<evidence type="ECO:0000313" key="2">
    <source>
        <dbReference type="Proteomes" id="UP000256304"/>
    </source>
</evidence>
<proteinExistence type="predicted"/>
<organism evidence="1 2">
    <name type="scientific">Paenibacillus taihuensis</name>
    <dbReference type="NCBI Taxonomy" id="1156355"/>
    <lineage>
        <taxon>Bacteria</taxon>
        <taxon>Bacillati</taxon>
        <taxon>Bacillota</taxon>
        <taxon>Bacilli</taxon>
        <taxon>Bacillales</taxon>
        <taxon>Paenibacillaceae</taxon>
        <taxon>Paenibacillus</taxon>
    </lineage>
</organism>
<comment type="caution">
    <text evidence="1">The sequence shown here is derived from an EMBL/GenBank/DDBJ whole genome shotgun (WGS) entry which is preliminary data.</text>
</comment>
<dbReference type="InterPro" id="IPR002514">
    <property type="entry name" value="Transposase_8"/>
</dbReference>
<keyword evidence="2" id="KW-1185">Reference proteome</keyword>
<sequence>MGQRKKFDKAFKEQVVLRILAEESTVADAAKELDVHYTTVRDW</sequence>
<dbReference type="Proteomes" id="UP000256304">
    <property type="component" value="Unassembled WGS sequence"/>
</dbReference>
<dbReference type="AlphaFoldDB" id="A0A3D9RH99"/>
<dbReference type="EMBL" id="QTTN01000027">
    <property type="protein sequence ID" value="REE77717.1"/>
    <property type="molecule type" value="Genomic_DNA"/>
</dbReference>
<gene>
    <name evidence="1" type="ORF">A8990_12737</name>
</gene>
<dbReference type="GO" id="GO:0006313">
    <property type="term" value="P:DNA transposition"/>
    <property type="evidence" value="ECO:0007669"/>
    <property type="project" value="InterPro"/>
</dbReference>
<dbReference type="SUPFAM" id="SSF48295">
    <property type="entry name" value="TrpR-like"/>
    <property type="match status" value="1"/>
</dbReference>
<accession>A0A3D9RH99</accession>
<evidence type="ECO:0000313" key="1">
    <source>
        <dbReference type="EMBL" id="REE77717.1"/>
    </source>
</evidence>
<protein>
    <submittedName>
        <fullName evidence="1">Transposase</fullName>
    </submittedName>
</protein>